<dbReference type="OrthoDB" id="9792681at2"/>
<name>A0A134AKB1_9FUSO</name>
<evidence type="ECO:0000313" key="6">
    <source>
        <dbReference type="Proteomes" id="UP000321397"/>
    </source>
</evidence>
<dbReference type="Pfam" id="PF02681">
    <property type="entry name" value="DUF212"/>
    <property type="match status" value="1"/>
</dbReference>
<feature type="transmembrane region" description="Helical" evidence="1">
    <location>
        <begin position="133"/>
        <end position="152"/>
    </location>
</feature>
<reference evidence="5" key="1">
    <citation type="submission" date="2016-01" db="EMBL/GenBank/DDBJ databases">
        <authorList>
            <person name="Mitreva M."/>
            <person name="Pepin K.H."/>
            <person name="Mihindukulasuriya K.A."/>
            <person name="Fulton R."/>
            <person name="Fronick C."/>
            <person name="O'Laughlin M."/>
            <person name="Miner T."/>
            <person name="Herter B."/>
            <person name="Rosa B.A."/>
            <person name="Cordes M."/>
            <person name="Tomlinson C."/>
            <person name="Wollam A."/>
            <person name="Palsikar V.B."/>
            <person name="Mardis E.R."/>
            <person name="Wilson R.K."/>
        </authorList>
    </citation>
    <scope>NUCLEOTIDE SEQUENCE [LARGE SCALE GENOMIC DNA]</scope>
    <source>
        <strain evidence="5">KA00185</strain>
    </source>
</reference>
<gene>
    <name evidence="4" type="ORF">HMPREF3180_00774</name>
    <name evidence="2" type="ORF">JMUB3933_0211</name>
    <name evidence="3" type="ORF">JMUB3934_0220</name>
</gene>
<keyword evidence="1" id="KW-1133">Transmembrane helix</keyword>
<dbReference type="PANTHER" id="PTHR31446:SF29">
    <property type="entry name" value="ACID PHOSPHATASE_VANADIUM-DEPENDENT HALOPEROXIDASE-RELATED PROTEIN"/>
    <property type="match status" value="1"/>
</dbReference>
<proteinExistence type="predicted"/>
<keyword evidence="2" id="KW-0560">Oxidoreductase</keyword>
<dbReference type="Proteomes" id="UP000070483">
    <property type="component" value="Unassembled WGS sequence"/>
</dbReference>
<reference evidence="2 6" key="3">
    <citation type="submission" date="2019-07" db="EMBL/GenBank/DDBJ databases">
        <title>Complete Genome Sequence of Leptotrichia wadei Strain JMUB3933.</title>
        <authorList>
            <person name="Watanabe S."/>
            <person name="Cui L."/>
        </authorList>
    </citation>
    <scope>NUCLEOTIDE SEQUENCE [LARGE SCALE GENOMIC DNA]</scope>
    <source>
        <strain evidence="2 6">JMUB3933</strain>
    </source>
</reference>
<organism evidence="4 5">
    <name type="scientific">Leptotrichia wadei</name>
    <dbReference type="NCBI Taxonomy" id="157687"/>
    <lineage>
        <taxon>Bacteria</taxon>
        <taxon>Fusobacteriati</taxon>
        <taxon>Fusobacteriota</taxon>
        <taxon>Fusobacteriia</taxon>
        <taxon>Fusobacteriales</taxon>
        <taxon>Leptotrichiaceae</taxon>
        <taxon>Leptotrichia</taxon>
    </lineage>
</organism>
<dbReference type="EMBL" id="AP019835">
    <property type="protein sequence ID" value="BBM48947.1"/>
    <property type="molecule type" value="Genomic_DNA"/>
</dbReference>
<keyword evidence="2" id="KW-0575">Peroxidase</keyword>
<dbReference type="PANTHER" id="PTHR31446">
    <property type="entry name" value="ACID PHOSPHATASE/VANADIUM-DEPENDENT HALOPEROXIDASE-RELATED PROTEIN"/>
    <property type="match status" value="1"/>
</dbReference>
<dbReference type="Proteomes" id="UP000321501">
    <property type="component" value="Chromosome"/>
</dbReference>
<dbReference type="Proteomes" id="UP000321397">
    <property type="component" value="Chromosome"/>
</dbReference>
<evidence type="ECO:0000313" key="7">
    <source>
        <dbReference type="Proteomes" id="UP000321501"/>
    </source>
</evidence>
<dbReference type="InterPro" id="IPR003832">
    <property type="entry name" value="DUF212"/>
</dbReference>
<dbReference type="AlphaFoldDB" id="A0A134AKB1"/>
<keyword evidence="1" id="KW-0812">Transmembrane</keyword>
<protein>
    <submittedName>
        <fullName evidence="2">Acid phosphatase/vanadium-dependenthaloperoxidase-like protein</fullName>
    </submittedName>
    <submittedName>
        <fullName evidence="4">Divergent PAP2 family protein</fullName>
    </submittedName>
</protein>
<evidence type="ECO:0000313" key="2">
    <source>
        <dbReference type="EMBL" id="BBM46733.1"/>
    </source>
</evidence>
<evidence type="ECO:0000313" key="3">
    <source>
        <dbReference type="EMBL" id="BBM48947.1"/>
    </source>
</evidence>
<keyword evidence="5" id="KW-1185">Reference proteome</keyword>
<dbReference type="RefSeq" id="WP_060917633.1">
    <property type="nucleotide sequence ID" value="NZ_AP019834.1"/>
</dbReference>
<accession>A0A134AKB1</accession>
<dbReference type="STRING" id="157687.HMPREF3180_00774"/>
<evidence type="ECO:0000256" key="1">
    <source>
        <dbReference type="SAM" id="Phobius"/>
    </source>
</evidence>
<dbReference type="EMBL" id="AP019834">
    <property type="protein sequence ID" value="BBM46733.1"/>
    <property type="molecule type" value="Genomic_DNA"/>
</dbReference>
<evidence type="ECO:0000313" key="4">
    <source>
        <dbReference type="EMBL" id="KXB68094.1"/>
    </source>
</evidence>
<keyword evidence="1" id="KW-0472">Membrane</keyword>
<reference evidence="3 7" key="4">
    <citation type="submission" date="2019-07" db="EMBL/GenBank/DDBJ databases">
        <title>Complete Genome Sequence of Leptotrichia wadei Strain JMUB3934.</title>
        <authorList>
            <person name="Watanabe S."/>
            <person name="Cui L."/>
        </authorList>
    </citation>
    <scope>NUCLEOTIDE SEQUENCE [LARGE SCALE GENOMIC DNA]</scope>
    <source>
        <strain evidence="3 7">JMUB3934</strain>
    </source>
</reference>
<evidence type="ECO:0000313" key="5">
    <source>
        <dbReference type="Proteomes" id="UP000070483"/>
    </source>
</evidence>
<dbReference type="PATRIC" id="fig|157687.3.peg.770"/>
<reference evidence="4" key="2">
    <citation type="submission" date="2016-01" db="EMBL/GenBank/DDBJ databases">
        <authorList>
            <person name="Oliw E.H."/>
        </authorList>
    </citation>
    <scope>NUCLEOTIDE SEQUENCE [LARGE SCALE GENOMIC DNA]</scope>
    <source>
        <strain evidence="4">KA00185</strain>
    </source>
</reference>
<dbReference type="GO" id="GO:0004601">
    <property type="term" value="F:peroxidase activity"/>
    <property type="evidence" value="ECO:0007669"/>
    <property type="project" value="UniProtKB-KW"/>
</dbReference>
<dbReference type="EMBL" id="LSDD01000053">
    <property type="protein sequence ID" value="KXB68094.1"/>
    <property type="molecule type" value="Genomic_DNA"/>
</dbReference>
<sequence>MSGGILFGNRLLDVAVISCFSAQFYKVFFPLFKGQKPQWARLIQTGGMPSSHASTVVSLVTGVFLLKGFRSVEFAIAMVFAGIVLYDATGVRQQAGKHAKAINRLVDAIEHNDGIEIINEKFKELLGHTPIEVFWGSVLGIAVGLLFKGYILG</sequence>